<dbReference type="CDD" id="cd06850">
    <property type="entry name" value="biotinyl_domain"/>
    <property type="match status" value="1"/>
</dbReference>
<dbReference type="Proteomes" id="UP001212803">
    <property type="component" value="Chromosome"/>
</dbReference>
<organism evidence="3 4">
    <name type="scientific">Tepidiforma flava</name>
    <dbReference type="NCBI Taxonomy" id="3004094"/>
    <lineage>
        <taxon>Bacteria</taxon>
        <taxon>Bacillati</taxon>
        <taxon>Chloroflexota</taxon>
        <taxon>Tepidiformia</taxon>
        <taxon>Tepidiformales</taxon>
        <taxon>Tepidiformaceae</taxon>
        <taxon>Tepidiforma</taxon>
    </lineage>
</organism>
<dbReference type="RefSeq" id="WP_270056479.1">
    <property type="nucleotide sequence ID" value="NZ_CP115149.1"/>
</dbReference>
<keyword evidence="1" id="KW-0092">Biotin</keyword>
<dbReference type="SUPFAM" id="SSF51230">
    <property type="entry name" value="Single hybrid motif"/>
    <property type="match status" value="1"/>
</dbReference>
<dbReference type="InterPro" id="IPR000089">
    <property type="entry name" value="Biotin_lipoyl"/>
</dbReference>
<evidence type="ECO:0000313" key="4">
    <source>
        <dbReference type="Proteomes" id="UP001212803"/>
    </source>
</evidence>
<evidence type="ECO:0000259" key="2">
    <source>
        <dbReference type="PROSITE" id="PS50968"/>
    </source>
</evidence>
<proteinExistence type="predicted"/>
<gene>
    <name evidence="3" type="ORF">O0235_14485</name>
</gene>
<dbReference type="PROSITE" id="PS50968">
    <property type="entry name" value="BIOTINYL_LIPOYL"/>
    <property type="match status" value="1"/>
</dbReference>
<dbReference type="InterPro" id="IPR050709">
    <property type="entry name" value="Biotin_Carboxyl_Carrier/Decarb"/>
</dbReference>
<dbReference type="InterPro" id="IPR011053">
    <property type="entry name" value="Single_hybrid_motif"/>
</dbReference>
<evidence type="ECO:0000313" key="3">
    <source>
        <dbReference type="EMBL" id="WBL35954.1"/>
    </source>
</evidence>
<reference evidence="3 4" key="1">
    <citation type="journal article" date="2023" name="ISME J.">
        <title>Thermophilic Dehalococcoidia with unusual traits shed light on an unexpected past.</title>
        <authorList>
            <person name="Palmer M."/>
            <person name="Covington J.K."/>
            <person name="Zhou E.M."/>
            <person name="Thomas S.C."/>
            <person name="Habib N."/>
            <person name="Seymour C.O."/>
            <person name="Lai D."/>
            <person name="Johnston J."/>
            <person name="Hashimi A."/>
            <person name="Jiao J.Y."/>
            <person name="Muok A.R."/>
            <person name="Liu L."/>
            <person name="Xian W.D."/>
            <person name="Zhi X.Y."/>
            <person name="Li M.M."/>
            <person name="Silva L.P."/>
            <person name="Bowen B.P."/>
            <person name="Louie K."/>
            <person name="Briegel A."/>
            <person name="Pett-Ridge J."/>
            <person name="Weber P.K."/>
            <person name="Tocheva E.I."/>
            <person name="Woyke T."/>
            <person name="Northen T.R."/>
            <person name="Mayali X."/>
            <person name="Li W.J."/>
            <person name="Hedlund B.P."/>
        </authorList>
    </citation>
    <scope>NUCLEOTIDE SEQUENCE [LARGE SCALE GENOMIC DNA]</scope>
    <source>
        <strain evidence="3 4">YIM 72310</strain>
    </source>
</reference>
<protein>
    <submittedName>
        <fullName evidence="3">Biotin/lipoyl-binding protein</fullName>
    </submittedName>
</protein>
<feature type="domain" description="Lipoyl-binding" evidence="2">
    <location>
        <begin position="99"/>
        <end position="170"/>
    </location>
</feature>
<dbReference type="PANTHER" id="PTHR45266">
    <property type="entry name" value="OXALOACETATE DECARBOXYLASE ALPHA CHAIN"/>
    <property type="match status" value="1"/>
</dbReference>
<name>A0ABY7M618_9CHLR</name>
<dbReference type="PANTHER" id="PTHR45266:SF3">
    <property type="entry name" value="OXALOACETATE DECARBOXYLASE ALPHA CHAIN"/>
    <property type="match status" value="1"/>
</dbReference>
<dbReference type="EMBL" id="CP115149">
    <property type="protein sequence ID" value="WBL35954.1"/>
    <property type="molecule type" value="Genomic_DNA"/>
</dbReference>
<accession>A0ABY7M618</accession>
<dbReference type="Pfam" id="PF00364">
    <property type="entry name" value="Biotin_lipoyl"/>
    <property type="match status" value="1"/>
</dbReference>
<keyword evidence="4" id="KW-1185">Reference proteome</keyword>
<dbReference type="Gene3D" id="2.40.50.100">
    <property type="match status" value="1"/>
</dbReference>
<sequence length="172" mass="19254">MAEKFLVRTEESASTWEIERDDEGIRVRREGQHAWTRVELQRVGDSQLYLLMLEHRPVEIYLERRRGGARATIGRHAFDFNVERWRPQAAKLAAQQAQTGLRRITAPMTGSIVEVRCKAGDRVAQGDVLLVIESMKMNNELRSPAAGVVEQVAVSGGQRVNAGDLLVALHLG</sequence>
<evidence type="ECO:0000256" key="1">
    <source>
        <dbReference type="ARBA" id="ARBA00023267"/>
    </source>
</evidence>